<evidence type="ECO:0000256" key="1">
    <source>
        <dbReference type="ARBA" id="ARBA00038101"/>
    </source>
</evidence>
<dbReference type="InterPro" id="IPR006597">
    <property type="entry name" value="Sel1-like"/>
</dbReference>
<accession>A0A7S1AA31</accession>
<comment type="similarity">
    <text evidence="1">Belongs to the sel-1 family.</text>
</comment>
<name>A0A7S1AA31_NOCSC</name>
<dbReference type="EMBL" id="HBFQ01030961">
    <property type="protein sequence ID" value="CAD8847465.1"/>
    <property type="molecule type" value="Transcribed_RNA"/>
</dbReference>
<feature type="compositionally biased region" description="Polar residues" evidence="2">
    <location>
        <begin position="625"/>
        <end position="644"/>
    </location>
</feature>
<dbReference type="Pfam" id="PF08238">
    <property type="entry name" value="Sel1"/>
    <property type="match status" value="6"/>
</dbReference>
<sequence length="681" mass="74413">MSAYAAAYAPPQSYGKGRAPPRTSATPVSAFPSPELVASVPVRRFAFTTTARVQVGSREVTEYKGTVPRPFVGGDAKFSVLKALVTESEVAEIVAIGTKVLGGLIGVGRAREPEIDTRPSFCVNIVEGGSLCGELGDVLRPLVDAVIAPFIRQRFGKPEAMLSAAHFRRFVPEERRFLPPHHEYSAFATVRISLQPSDAFTGGLFVQGSGRAFLDRKFLEMERGDACVHQSDLYHGVDVLEGSRYELVLFFRDAPGIRTSWFMRAAMDGDPAAQYGFALSYPEGAHDGQQWLEKACAQDFPEALHAQAGHAWKTEDTARSLQLLRRAAELGYASSQSRLGGLLVQGVKGRVQQDMWEGKRLLRMAFEQDDPDAAFHLGHVLLQEGDRDGVTKLMAACAKGHPRACFQLAEMFREGQQVPKDLSKSLMYTKWAAHQGDGQAQSNLGHLLINGSGVLRDEAKAVRLFRQSAKIGTAEGELNYGLALLRGNGGLRVDYQEALEWAQKSAAQGHSLAQQQLPMFYNAVKNPNPPARSVPTPAELSRLSIRDLRDLLRSEGVDFSDCVEKSDLMRRAAMHLPGVDEPWDAAPEHTLLIEPPKRSRAELLKQREQQQQTVQQQQQQQPLQSSSAAVSNWTTGATSYTSAADTEGARSSAAKPLSGTAHPVQKETTPPAAVEEFESVD</sequence>
<dbReference type="SUPFAM" id="SSF51197">
    <property type="entry name" value="Clavaminate synthase-like"/>
    <property type="match status" value="1"/>
</dbReference>
<dbReference type="InterPro" id="IPR036361">
    <property type="entry name" value="SAP_dom_sf"/>
</dbReference>
<dbReference type="SUPFAM" id="SSF81901">
    <property type="entry name" value="HCP-like"/>
    <property type="match status" value="2"/>
</dbReference>
<gene>
    <name evidence="3" type="ORF">NSCI0253_LOCUS21815</name>
</gene>
<dbReference type="InterPro" id="IPR011990">
    <property type="entry name" value="TPR-like_helical_dom_sf"/>
</dbReference>
<dbReference type="SUPFAM" id="SSF68906">
    <property type="entry name" value="SAP domain"/>
    <property type="match status" value="1"/>
</dbReference>
<dbReference type="SMART" id="SM00671">
    <property type="entry name" value="SEL1"/>
    <property type="match status" value="6"/>
</dbReference>
<dbReference type="AlphaFoldDB" id="A0A7S1AA31"/>
<dbReference type="InterPro" id="IPR050767">
    <property type="entry name" value="Sel1_AlgK"/>
</dbReference>
<feature type="compositionally biased region" description="Low complexity" evidence="2">
    <location>
        <begin position="1"/>
        <end position="11"/>
    </location>
</feature>
<proteinExistence type="inferred from homology"/>
<feature type="region of interest" description="Disordered" evidence="2">
    <location>
        <begin position="1"/>
        <end position="30"/>
    </location>
</feature>
<evidence type="ECO:0000313" key="3">
    <source>
        <dbReference type="EMBL" id="CAD8847465.1"/>
    </source>
</evidence>
<feature type="compositionally biased region" description="Low complexity" evidence="2">
    <location>
        <begin position="609"/>
        <end position="624"/>
    </location>
</feature>
<dbReference type="PANTHER" id="PTHR11102:SF160">
    <property type="entry name" value="ERAD-ASSOCIATED E3 UBIQUITIN-PROTEIN LIGASE COMPONENT HRD3"/>
    <property type="match status" value="1"/>
</dbReference>
<protein>
    <recommendedName>
        <fullName evidence="4">Fe2OG dioxygenase domain-containing protein</fullName>
    </recommendedName>
</protein>
<evidence type="ECO:0000256" key="2">
    <source>
        <dbReference type="SAM" id="MobiDB-lite"/>
    </source>
</evidence>
<organism evidence="3">
    <name type="scientific">Noctiluca scintillans</name>
    <name type="common">Sea sparkle</name>
    <name type="synonym">Red tide dinoflagellate</name>
    <dbReference type="NCBI Taxonomy" id="2966"/>
    <lineage>
        <taxon>Eukaryota</taxon>
        <taxon>Sar</taxon>
        <taxon>Alveolata</taxon>
        <taxon>Dinophyceae</taxon>
        <taxon>Noctilucales</taxon>
        <taxon>Noctilucaceae</taxon>
        <taxon>Noctiluca</taxon>
    </lineage>
</organism>
<dbReference type="PANTHER" id="PTHR11102">
    <property type="entry name" value="SEL-1-LIKE PROTEIN"/>
    <property type="match status" value="1"/>
</dbReference>
<dbReference type="Gene3D" id="1.25.40.10">
    <property type="entry name" value="Tetratricopeptide repeat domain"/>
    <property type="match status" value="2"/>
</dbReference>
<feature type="region of interest" description="Disordered" evidence="2">
    <location>
        <begin position="606"/>
        <end position="681"/>
    </location>
</feature>
<evidence type="ECO:0008006" key="4">
    <source>
        <dbReference type="Google" id="ProtNLM"/>
    </source>
</evidence>
<reference evidence="3" key="1">
    <citation type="submission" date="2021-01" db="EMBL/GenBank/DDBJ databases">
        <authorList>
            <person name="Corre E."/>
            <person name="Pelletier E."/>
            <person name="Niang G."/>
            <person name="Scheremetjew M."/>
            <person name="Finn R."/>
            <person name="Kale V."/>
            <person name="Holt S."/>
            <person name="Cochrane G."/>
            <person name="Meng A."/>
            <person name="Brown T."/>
            <person name="Cohen L."/>
        </authorList>
    </citation>
    <scope>NUCLEOTIDE SEQUENCE</scope>
</reference>